<keyword evidence="3" id="KW-0378">Hydrolase</keyword>
<evidence type="ECO:0000313" key="9">
    <source>
        <dbReference type="EMBL" id="KAH0554669.1"/>
    </source>
</evidence>
<dbReference type="PANTHER" id="PTHR43918">
    <property type="entry name" value="ACETYLCHOLINESTERASE"/>
    <property type="match status" value="1"/>
</dbReference>
<feature type="region of interest" description="Disordered" evidence="7">
    <location>
        <begin position="52"/>
        <end position="74"/>
    </location>
</feature>
<evidence type="ECO:0000256" key="3">
    <source>
        <dbReference type="ARBA" id="ARBA00022801"/>
    </source>
</evidence>
<evidence type="ECO:0000256" key="7">
    <source>
        <dbReference type="SAM" id="MobiDB-lite"/>
    </source>
</evidence>
<dbReference type="GO" id="GO:0019695">
    <property type="term" value="P:choline metabolic process"/>
    <property type="evidence" value="ECO:0007669"/>
    <property type="project" value="TreeGrafter"/>
</dbReference>
<dbReference type="Proteomes" id="UP000826195">
    <property type="component" value="Unassembled WGS sequence"/>
</dbReference>
<dbReference type="EMBL" id="JAHXZJ010001119">
    <property type="protein sequence ID" value="KAH0554669.1"/>
    <property type="molecule type" value="Genomic_DNA"/>
</dbReference>
<evidence type="ECO:0000256" key="6">
    <source>
        <dbReference type="ARBA" id="ARBA00048484"/>
    </source>
</evidence>
<dbReference type="Pfam" id="PF00135">
    <property type="entry name" value="COesterase"/>
    <property type="match status" value="1"/>
</dbReference>
<dbReference type="GO" id="GO:0006581">
    <property type="term" value="P:acetylcholine catabolic process"/>
    <property type="evidence" value="ECO:0007669"/>
    <property type="project" value="TreeGrafter"/>
</dbReference>
<accession>A0AAV7ILJ5</accession>
<dbReference type="InterPro" id="IPR050654">
    <property type="entry name" value="AChE-related_enzymes"/>
</dbReference>
<dbReference type="GO" id="GO:0003990">
    <property type="term" value="F:acetylcholinesterase activity"/>
    <property type="evidence" value="ECO:0007669"/>
    <property type="project" value="UniProtKB-EC"/>
</dbReference>
<dbReference type="PANTHER" id="PTHR43918:SF13">
    <property type="entry name" value="ACETYLCHOLINESTERASE"/>
    <property type="match status" value="1"/>
</dbReference>
<comment type="caution">
    <text evidence="9">The sequence shown here is derived from an EMBL/GenBank/DDBJ whole genome shotgun (WGS) entry which is preliminary data.</text>
</comment>
<evidence type="ECO:0000313" key="10">
    <source>
        <dbReference type="Proteomes" id="UP000826195"/>
    </source>
</evidence>
<protein>
    <recommendedName>
        <fullName evidence="8">Carboxylesterase type B domain-containing protein</fullName>
    </recommendedName>
</protein>
<dbReference type="InterPro" id="IPR000997">
    <property type="entry name" value="Cholinesterase"/>
</dbReference>
<dbReference type="InterPro" id="IPR029058">
    <property type="entry name" value="AB_hydrolase_fold"/>
</dbReference>
<gene>
    <name evidence="9" type="ORF">KQX54_012195</name>
</gene>
<proteinExistence type="inferred from homology"/>
<dbReference type="GO" id="GO:0005615">
    <property type="term" value="C:extracellular space"/>
    <property type="evidence" value="ECO:0007669"/>
    <property type="project" value="TreeGrafter"/>
</dbReference>
<keyword evidence="5" id="KW-0325">Glycoprotein</keyword>
<evidence type="ECO:0000256" key="5">
    <source>
        <dbReference type="ARBA" id="ARBA00023180"/>
    </source>
</evidence>
<comment type="similarity">
    <text evidence="1">Belongs to the type-B carboxylesterase/lipase family.</text>
</comment>
<reference evidence="9 10" key="1">
    <citation type="journal article" date="2021" name="J. Hered.">
        <title>A chromosome-level genome assembly of the parasitoid wasp, Cotesia glomerata (Hymenoptera: Braconidae).</title>
        <authorList>
            <person name="Pinto B.J."/>
            <person name="Weis J.J."/>
            <person name="Gamble T."/>
            <person name="Ode P.J."/>
            <person name="Paul R."/>
            <person name="Zaspel J.M."/>
        </authorList>
    </citation>
    <scope>NUCLEOTIDE SEQUENCE [LARGE SCALE GENOMIC DNA]</scope>
    <source>
        <strain evidence="9">CgM1</strain>
    </source>
</reference>
<keyword evidence="10" id="KW-1185">Reference proteome</keyword>
<evidence type="ECO:0000259" key="8">
    <source>
        <dbReference type="Pfam" id="PF00135"/>
    </source>
</evidence>
<feature type="domain" description="Carboxylesterase type B" evidence="8">
    <location>
        <begin position="120"/>
        <end position="231"/>
    </location>
</feature>
<dbReference type="AlphaFoldDB" id="A0AAV7ILJ5"/>
<dbReference type="SUPFAM" id="SSF53474">
    <property type="entry name" value="alpha/beta-Hydrolases"/>
    <property type="match status" value="1"/>
</dbReference>
<keyword evidence="2" id="KW-0719">Serine esterase</keyword>
<sequence>MGAILIFKIFPDSSMTSRYLVDGSSDSKTPTKQSGKCVWTLECRENVTVQLQRKKGEGEEEEGTERSRQSLSFKLLPKQQTKPRQFPQFSSFQMGAILIFKIFPDSSMTSRYLVDGSSDSKTPTKYTDWERPKDGYIYQKAIADIVGDYFFICPSTLFAQLFAERGMKVYYYFFTQRSSTNLWGEWMGVVHGDEVEYVFGHPLNTSLKYTDKERELSMKIISAFSNFAFTG</sequence>
<evidence type="ECO:0000256" key="1">
    <source>
        <dbReference type="ARBA" id="ARBA00005964"/>
    </source>
</evidence>
<evidence type="ECO:0000256" key="2">
    <source>
        <dbReference type="ARBA" id="ARBA00022487"/>
    </source>
</evidence>
<dbReference type="Gene3D" id="3.40.50.1820">
    <property type="entry name" value="alpha/beta hydrolase"/>
    <property type="match status" value="1"/>
</dbReference>
<keyword evidence="4" id="KW-1015">Disulfide bond</keyword>
<organism evidence="9 10">
    <name type="scientific">Cotesia glomerata</name>
    <name type="common">Lepidopteran parasitic wasp</name>
    <name type="synonym">Apanteles glomeratus</name>
    <dbReference type="NCBI Taxonomy" id="32391"/>
    <lineage>
        <taxon>Eukaryota</taxon>
        <taxon>Metazoa</taxon>
        <taxon>Ecdysozoa</taxon>
        <taxon>Arthropoda</taxon>
        <taxon>Hexapoda</taxon>
        <taxon>Insecta</taxon>
        <taxon>Pterygota</taxon>
        <taxon>Neoptera</taxon>
        <taxon>Endopterygota</taxon>
        <taxon>Hymenoptera</taxon>
        <taxon>Apocrita</taxon>
        <taxon>Ichneumonoidea</taxon>
        <taxon>Braconidae</taxon>
        <taxon>Microgastrinae</taxon>
        <taxon>Cotesia</taxon>
    </lineage>
</organism>
<evidence type="ECO:0000256" key="4">
    <source>
        <dbReference type="ARBA" id="ARBA00023157"/>
    </source>
</evidence>
<comment type="catalytic activity">
    <reaction evidence="6">
        <text>acetylcholine + H2O = choline + acetate + H(+)</text>
        <dbReference type="Rhea" id="RHEA:17561"/>
        <dbReference type="ChEBI" id="CHEBI:15354"/>
        <dbReference type="ChEBI" id="CHEBI:15355"/>
        <dbReference type="ChEBI" id="CHEBI:15377"/>
        <dbReference type="ChEBI" id="CHEBI:15378"/>
        <dbReference type="ChEBI" id="CHEBI:30089"/>
        <dbReference type="EC" id="3.1.1.7"/>
    </reaction>
</comment>
<dbReference type="PRINTS" id="PR00878">
    <property type="entry name" value="CHOLNESTRASE"/>
</dbReference>
<dbReference type="GO" id="GO:0005886">
    <property type="term" value="C:plasma membrane"/>
    <property type="evidence" value="ECO:0007669"/>
    <property type="project" value="TreeGrafter"/>
</dbReference>
<name>A0AAV7ILJ5_COTGL</name>
<dbReference type="InterPro" id="IPR002018">
    <property type="entry name" value="CarbesteraseB"/>
</dbReference>